<comment type="caution">
    <text evidence="3">The sequence shown here is derived from an EMBL/GenBank/DDBJ whole genome shotgun (WGS) entry which is preliminary data.</text>
</comment>
<accession>A0AAE1BZM1</accession>
<dbReference type="PROSITE" id="PS50280">
    <property type="entry name" value="SET"/>
    <property type="match status" value="1"/>
</dbReference>
<feature type="compositionally biased region" description="Basic and acidic residues" evidence="1">
    <location>
        <begin position="16"/>
        <end position="27"/>
    </location>
</feature>
<dbReference type="AlphaFoldDB" id="A0AAE1BZM1"/>
<dbReference type="PANTHER" id="PTHR12197:SF251">
    <property type="entry name" value="EG:BACR7C10.4 PROTEIN"/>
    <property type="match status" value="1"/>
</dbReference>
<evidence type="ECO:0000313" key="4">
    <source>
        <dbReference type="Proteomes" id="UP001274830"/>
    </source>
</evidence>
<organism evidence="3 4">
    <name type="scientific">Recurvomyces mirabilis</name>
    <dbReference type="NCBI Taxonomy" id="574656"/>
    <lineage>
        <taxon>Eukaryota</taxon>
        <taxon>Fungi</taxon>
        <taxon>Dikarya</taxon>
        <taxon>Ascomycota</taxon>
        <taxon>Pezizomycotina</taxon>
        <taxon>Dothideomycetes</taxon>
        <taxon>Dothideomycetidae</taxon>
        <taxon>Mycosphaerellales</taxon>
        <taxon>Teratosphaeriaceae</taxon>
        <taxon>Recurvomyces</taxon>
    </lineage>
</organism>
<sequence>MARGGQGEADVADAGAEEHTTEAESHHPGIFTSIIDSLTYTERVSTMDQSWISPYLPTRPTEPGDPVLSPQDLESLRDRLIELTRQIGRYPYNVTLWVRRADVLSQLKYPESAAGDAWKAGFLAGKMMEKCEERHDGREARAGNDEVGGRWKLGFKMGFWMREADVKMEDAADDEGGSCFEHEGHYDFDENDYRWQRLSDLREEARYLQNKNLYYYPQFEEGRYYSRLYPWMEARHRYRDDQLLETINAEFEQQARDKGRGTADCVIRRHAFGRSSNSEMPSDPLSKPTSDILGVFATHDIPAHTTLILDKTRTWGCIGPGTGSHPQNLANLHGGMGCSDPIHPKFPEETVEQDLRWIRDRCGKEAAGVLLLCRLLGETLQKRASEAEEDNEECQQTSGGGSSSSSTIKHPLDHPLLARLTPTYRRTKIQIFSLEEDIIIPNLFLLQTAGIDIFASPQYETWTLFELAARSRNNSWSNPLHSCISPLFSLFNHSCEPNVSWEVGQGNCTSMRITTSRAIEEGEQFFVLYDGYMADEPLKARRKRMRRWLDAECLCGRCVREEATEAAAEVVEEEEVKRMEGALAAAAATVQVGAAVGDGAGKVDSPMSSRRTSPIPLLSGAAAAIAGWDTAPSIVFPEDQDSATGKRPTSSGSSG</sequence>
<feature type="region of interest" description="Disordered" evidence="1">
    <location>
        <begin position="1"/>
        <end position="28"/>
    </location>
</feature>
<gene>
    <name evidence="3" type="ORF">LTR78_006709</name>
</gene>
<evidence type="ECO:0000313" key="3">
    <source>
        <dbReference type="EMBL" id="KAK3673475.1"/>
    </source>
</evidence>
<keyword evidence="4" id="KW-1185">Reference proteome</keyword>
<dbReference type="CDD" id="cd20071">
    <property type="entry name" value="SET_SMYD"/>
    <property type="match status" value="1"/>
</dbReference>
<dbReference type="InterPro" id="IPR050869">
    <property type="entry name" value="H3K4_H4K5_MeTrfase"/>
</dbReference>
<proteinExistence type="predicted"/>
<dbReference type="Gene3D" id="2.170.270.10">
    <property type="entry name" value="SET domain"/>
    <property type="match status" value="1"/>
</dbReference>
<dbReference type="GO" id="GO:0005634">
    <property type="term" value="C:nucleus"/>
    <property type="evidence" value="ECO:0007669"/>
    <property type="project" value="TreeGrafter"/>
</dbReference>
<feature type="region of interest" description="Disordered" evidence="1">
    <location>
        <begin position="384"/>
        <end position="410"/>
    </location>
</feature>
<dbReference type="InterPro" id="IPR046341">
    <property type="entry name" value="SET_dom_sf"/>
</dbReference>
<evidence type="ECO:0000256" key="1">
    <source>
        <dbReference type="SAM" id="MobiDB-lite"/>
    </source>
</evidence>
<evidence type="ECO:0000259" key="2">
    <source>
        <dbReference type="PROSITE" id="PS50280"/>
    </source>
</evidence>
<dbReference type="InterPro" id="IPR001214">
    <property type="entry name" value="SET_dom"/>
</dbReference>
<feature type="region of interest" description="Disordered" evidence="1">
    <location>
        <begin position="634"/>
        <end position="655"/>
    </location>
</feature>
<dbReference type="EMBL" id="JAUTXT010000025">
    <property type="protein sequence ID" value="KAK3673475.1"/>
    <property type="molecule type" value="Genomic_DNA"/>
</dbReference>
<protein>
    <recommendedName>
        <fullName evidence="2">SET domain-containing protein</fullName>
    </recommendedName>
</protein>
<dbReference type="Pfam" id="PF00856">
    <property type="entry name" value="SET"/>
    <property type="match status" value="1"/>
</dbReference>
<dbReference type="SUPFAM" id="SSF82199">
    <property type="entry name" value="SET domain"/>
    <property type="match status" value="1"/>
</dbReference>
<name>A0AAE1BZM1_9PEZI</name>
<dbReference type="Proteomes" id="UP001274830">
    <property type="component" value="Unassembled WGS sequence"/>
</dbReference>
<reference evidence="3" key="1">
    <citation type="submission" date="2023-07" db="EMBL/GenBank/DDBJ databases">
        <title>Black Yeasts Isolated from many extreme environments.</title>
        <authorList>
            <person name="Coleine C."/>
            <person name="Stajich J.E."/>
            <person name="Selbmann L."/>
        </authorList>
    </citation>
    <scope>NUCLEOTIDE SEQUENCE</scope>
    <source>
        <strain evidence="3">CCFEE 5485</strain>
    </source>
</reference>
<feature type="domain" description="SET" evidence="2">
    <location>
        <begin position="263"/>
        <end position="530"/>
    </location>
</feature>
<dbReference type="PANTHER" id="PTHR12197">
    <property type="entry name" value="HISTONE-LYSINE N-METHYLTRANSFERASE SMYD"/>
    <property type="match status" value="1"/>
</dbReference>